<reference evidence="1" key="1">
    <citation type="journal article" date="2022" name="Int. J. Mol. Sci.">
        <title>Draft Genome of Tanacetum Coccineum: Genomic Comparison of Closely Related Tanacetum-Family Plants.</title>
        <authorList>
            <person name="Yamashiro T."/>
            <person name="Shiraishi A."/>
            <person name="Nakayama K."/>
            <person name="Satake H."/>
        </authorList>
    </citation>
    <scope>NUCLEOTIDE SEQUENCE</scope>
</reference>
<organism evidence="1 2">
    <name type="scientific">Tanacetum coccineum</name>
    <dbReference type="NCBI Taxonomy" id="301880"/>
    <lineage>
        <taxon>Eukaryota</taxon>
        <taxon>Viridiplantae</taxon>
        <taxon>Streptophyta</taxon>
        <taxon>Embryophyta</taxon>
        <taxon>Tracheophyta</taxon>
        <taxon>Spermatophyta</taxon>
        <taxon>Magnoliopsida</taxon>
        <taxon>eudicotyledons</taxon>
        <taxon>Gunneridae</taxon>
        <taxon>Pentapetalae</taxon>
        <taxon>asterids</taxon>
        <taxon>campanulids</taxon>
        <taxon>Asterales</taxon>
        <taxon>Asteraceae</taxon>
        <taxon>Asteroideae</taxon>
        <taxon>Anthemideae</taxon>
        <taxon>Anthemidinae</taxon>
        <taxon>Tanacetum</taxon>
    </lineage>
</organism>
<protein>
    <submittedName>
        <fullName evidence="1">Uncharacterized protein</fullName>
    </submittedName>
</protein>
<sequence length="157" mass="17811">MNMLASKGNVPDVRKVDIYFCKPGGLGKQKKLSFIMSEKTRKMQRFEKFIQKAMALHLLHQSKDPATMILLLKNAAGVANEIVMLKMVPETPLQFGVAERLSRTFRAESTSLRAEAPKMLWADSVSTTYLIYRIPYVPIGLRIPEEEWRGTDTSLAH</sequence>
<accession>A0ABQ5DPV4</accession>
<evidence type="ECO:0000313" key="1">
    <source>
        <dbReference type="EMBL" id="GJT39089.1"/>
    </source>
</evidence>
<dbReference type="EMBL" id="BQNB010015358">
    <property type="protein sequence ID" value="GJT39089.1"/>
    <property type="molecule type" value="Genomic_DNA"/>
</dbReference>
<name>A0ABQ5DPV4_9ASTR</name>
<proteinExistence type="predicted"/>
<comment type="caution">
    <text evidence="1">The sequence shown here is derived from an EMBL/GenBank/DDBJ whole genome shotgun (WGS) entry which is preliminary data.</text>
</comment>
<gene>
    <name evidence="1" type="ORF">Tco_0938954</name>
</gene>
<reference evidence="1" key="2">
    <citation type="submission" date="2022-01" db="EMBL/GenBank/DDBJ databases">
        <authorList>
            <person name="Yamashiro T."/>
            <person name="Shiraishi A."/>
            <person name="Satake H."/>
            <person name="Nakayama K."/>
        </authorList>
    </citation>
    <scope>NUCLEOTIDE SEQUENCE</scope>
</reference>
<dbReference type="Proteomes" id="UP001151760">
    <property type="component" value="Unassembled WGS sequence"/>
</dbReference>
<evidence type="ECO:0000313" key="2">
    <source>
        <dbReference type="Proteomes" id="UP001151760"/>
    </source>
</evidence>
<keyword evidence="2" id="KW-1185">Reference proteome</keyword>